<dbReference type="eggNOG" id="COG0770">
    <property type="taxonomic scope" value="Bacteria"/>
</dbReference>
<dbReference type="EMBL" id="JPSP01000013">
    <property type="protein sequence ID" value="KFF41131.1"/>
    <property type="molecule type" value="Genomic_DNA"/>
</dbReference>
<keyword evidence="9 10" id="KW-0961">Cell wall biogenesis/degradation</keyword>
<dbReference type="GO" id="GO:0005737">
    <property type="term" value="C:cytoplasm"/>
    <property type="evidence" value="ECO:0007669"/>
    <property type="project" value="UniProtKB-SubCell"/>
</dbReference>
<keyword evidence="4 10" id="KW-0547">Nucleotide-binding</keyword>
<dbReference type="GO" id="GO:0008360">
    <property type="term" value="P:regulation of cell shape"/>
    <property type="evidence" value="ECO:0007669"/>
    <property type="project" value="UniProtKB-KW"/>
</dbReference>
<dbReference type="Gene3D" id="3.40.1390.10">
    <property type="entry name" value="MurE/MurF, N-terminal domain"/>
    <property type="match status" value="1"/>
</dbReference>
<evidence type="ECO:0000256" key="1">
    <source>
        <dbReference type="ARBA" id="ARBA00022490"/>
    </source>
</evidence>
<dbReference type="Gene3D" id="3.40.1190.10">
    <property type="entry name" value="Mur-like, catalytic domain"/>
    <property type="match status" value="1"/>
</dbReference>
<dbReference type="SUPFAM" id="SSF53244">
    <property type="entry name" value="MurD-like peptide ligases, peptide-binding domain"/>
    <property type="match status" value="1"/>
</dbReference>
<evidence type="ECO:0000256" key="8">
    <source>
        <dbReference type="ARBA" id="ARBA00023306"/>
    </source>
</evidence>
<comment type="caution">
    <text evidence="15">The sequence shown here is derived from an EMBL/GenBank/DDBJ whole genome shotgun (WGS) entry which is preliminary data.</text>
</comment>
<dbReference type="PANTHER" id="PTHR43024:SF1">
    <property type="entry name" value="UDP-N-ACETYLMURAMOYL-TRIPEPTIDE--D-ALANYL-D-ALANINE LIGASE"/>
    <property type="match status" value="1"/>
</dbReference>
<evidence type="ECO:0000313" key="16">
    <source>
        <dbReference type="Proteomes" id="UP000028922"/>
    </source>
</evidence>
<evidence type="ECO:0000256" key="5">
    <source>
        <dbReference type="ARBA" id="ARBA00022840"/>
    </source>
</evidence>
<keyword evidence="7 10" id="KW-0573">Peptidoglycan synthesis</keyword>
<dbReference type="EC" id="6.3.2.10" evidence="10 11"/>
<evidence type="ECO:0000256" key="7">
    <source>
        <dbReference type="ARBA" id="ARBA00022984"/>
    </source>
</evidence>
<dbReference type="Proteomes" id="UP000028922">
    <property type="component" value="Unassembled WGS sequence"/>
</dbReference>
<gene>
    <name evidence="10" type="primary">murF</name>
    <name evidence="15" type="ORF">ucyna2_01038</name>
</gene>
<keyword evidence="2 10" id="KW-0436">Ligase</keyword>
<reference evidence="15 16" key="1">
    <citation type="submission" date="2014-08" db="EMBL/GenBank/DDBJ databases">
        <title>Comparative genomics reveals surprising divergence of two closely related strains of uncultivated UCYN-A cyanobacteria.</title>
        <authorList>
            <person name="Bombar D."/>
            <person name="Heller P."/>
            <person name="Sanchez-Baracaldo P."/>
            <person name="Carter B.J."/>
            <person name="Zert J.P."/>
        </authorList>
    </citation>
    <scope>NUCLEOTIDE SEQUENCE [LARGE SCALE GENOMIC DNA]</scope>
</reference>
<evidence type="ECO:0000259" key="13">
    <source>
        <dbReference type="Pfam" id="PF02875"/>
    </source>
</evidence>
<dbReference type="InterPro" id="IPR035911">
    <property type="entry name" value="MurE/MurF_N"/>
</dbReference>
<comment type="subcellular location">
    <subcellularLocation>
        <location evidence="10 11">Cytoplasm</location>
    </subcellularLocation>
</comment>
<keyword evidence="6 10" id="KW-0133">Cell shape</keyword>
<comment type="function">
    <text evidence="10 11">Involved in cell wall formation. Catalyzes the final step in the synthesis of UDP-N-acetylmuramoyl-pentapeptide, the precursor of murein.</text>
</comment>
<accession>A0A086CG17</accession>
<dbReference type="PATRIC" id="fig|1527444.3.peg.990"/>
<dbReference type="InterPro" id="IPR036615">
    <property type="entry name" value="Mur_ligase_C_dom_sf"/>
</dbReference>
<dbReference type="SUPFAM" id="SSF63418">
    <property type="entry name" value="MurE/MurF N-terminal domain"/>
    <property type="match status" value="1"/>
</dbReference>
<dbReference type="UniPathway" id="UPA00219"/>
<dbReference type="GO" id="GO:0009252">
    <property type="term" value="P:peptidoglycan biosynthetic process"/>
    <property type="evidence" value="ECO:0007669"/>
    <property type="project" value="UniProtKB-UniRule"/>
</dbReference>
<organism evidence="15 16">
    <name type="scientific">Candidatus Atelocyanobacterium thalassa isolate SIO64986</name>
    <dbReference type="NCBI Taxonomy" id="1527444"/>
    <lineage>
        <taxon>Bacteria</taxon>
        <taxon>Bacillati</taxon>
        <taxon>Cyanobacteriota</taxon>
        <taxon>Cyanophyceae</taxon>
        <taxon>Oscillatoriophycideae</taxon>
        <taxon>Chroococcales</taxon>
        <taxon>Aphanothecaceae</taxon>
        <taxon>Candidatus Atelocyanobacterium</taxon>
        <taxon>Candidatus Atelocyanobacterium thalassae</taxon>
    </lineage>
</organism>
<dbReference type="GO" id="GO:0008766">
    <property type="term" value="F:UDP-N-acetylmuramoylalanyl-D-glutamyl-2,6-diaminopimelate-D-alanyl-D-alanine ligase activity"/>
    <property type="evidence" value="ECO:0007669"/>
    <property type="project" value="RHEA"/>
</dbReference>
<comment type="similarity">
    <text evidence="10">Belongs to the MurCDEF family. MurF subfamily.</text>
</comment>
<evidence type="ECO:0000313" key="15">
    <source>
        <dbReference type="EMBL" id="KFF41131.1"/>
    </source>
</evidence>
<dbReference type="GO" id="GO:0047480">
    <property type="term" value="F:UDP-N-acetylmuramoyl-tripeptide-D-alanyl-D-alanine ligase activity"/>
    <property type="evidence" value="ECO:0007669"/>
    <property type="project" value="UniProtKB-UniRule"/>
</dbReference>
<dbReference type="Gene3D" id="3.90.190.20">
    <property type="entry name" value="Mur ligase, C-terminal domain"/>
    <property type="match status" value="1"/>
</dbReference>
<feature type="domain" description="Mur ligase C-terminal" evidence="13">
    <location>
        <begin position="313"/>
        <end position="435"/>
    </location>
</feature>
<dbReference type="GO" id="GO:0005524">
    <property type="term" value="F:ATP binding"/>
    <property type="evidence" value="ECO:0007669"/>
    <property type="project" value="UniProtKB-UniRule"/>
</dbReference>
<evidence type="ECO:0000259" key="14">
    <source>
        <dbReference type="Pfam" id="PF08245"/>
    </source>
</evidence>
<comment type="pathway">
    <text evidence="10 11">Cell wall biogenesis; peptidoglycan biosynthesis.</text>
</comment>
<dbReference type="GO" id="GO:0051301">
    <property type="term" value="P:cell division"/>
    <property type="evidence" value="ECO:0007669"/>
    <property type="project" value="UniProtKB-KW"/>
</dbReference>
<evidence type="ECO:0000256" key="3">
    <source>
        <dbReference type="ARBA" id="ARBA00022618"/>
    </source>
</evidence>
<dbReference type="InterPro" id="IPR036565">
    <property type="entry name" value="Mur-like_cat_sf"/>
</dbReference>
<feature type="domain" description="Mur ligase N-terminal catalytic" evidence="12">
    <location>
        <begin position="29"/>
        <end position="92"/>
    </location>
</feature>
<dbReference type="InterPro" id="IPR005863">
    <property type="entry name" value="UDP-N-AcMur_synth"/>
</dbReference>
<comment type="catalytic activity">
    <reaction evidence="10 11">
        <text>D-alanyl-D-alanine + UDP-N-acetyl-alpha-D-muramoyl-L-alanyl-gamma-D-glutamyl-meso-2,6-diaminopimelate + ATP = UDP-N-acetyl-alpha-D-muramoyl-L-alanyl-gamma-D-glutamyl-meso-2,6-diaminopimeloyl-D-alanyl-D-alanine + ADP + phosphate + H(+)</text>
        <dbReference type="Rhea" id="RHEA:28374"/>
        <dbReference type="ChEBI" id="CHEBI:15378"/>
        <dbReference type="ChEBI" id="CHEBI:30616"/>
        <dbReference type="ChEBI" id="CHEBI:43474"/>
        <dbReference type="ChEBI" id="CHEBI:57822"/>
        <dbReference type="ChEBI" id="CHEBI:61386"/>
        <dbReference type="ChEBI" id="CHEBI:83905"/>
        <dbReference type="ChEBI" id="CHEBI:456216"/>
        <dbReference type="EC" id="6.3.2.10"/>
    </reaction>
</comment>
<dbReference type="PANTHER" id="PTHR43024">
    <property type="entry name" value="UDP-N-ACETYLMURAMOYL-TRIPEPTIDE--D-ALANYL-D-ALANINE LIGASE"/>
    <property type="match status" value="1"/>
</dbReference>
<evidence type="ECO:0000256" key="10">
    <source>
        <dbReference type="HAMAP-Rule" id="MF_02019"/>
    </source>
</evidence>
<protein>
    <recommendedName>
        <fullName evidence="10 11">UDP-N-acetylmuramoyl-tripeptide--D-alanyl-D-alanine ligase</fullName>
        <ecNumber evidence="10 11">6.3.2.10</ecNumber>
    </recommendedName>
    <alternativeName>
        <fullName evidence="10">D-alanyl-D-alanine-adding enzyme</fullName>
    </alternativeName>
</protein>
<evidence type="ECO:0000256" key="4">
    <source>
        <dbReference type="ARBA" id="ARBA00022741"/>
    </source>
</evidence>
<dbReference type="SUPFAM" id="SSF53623">
    <property type="entry name" value="MurD-like peptide ligases, catalytic domain"/>
    <property type="match status" value="1"/>
</dbReference>
<evidence type="ECO:0000256" key="9">
    <source>
        <dbReference type="ARBA" id="ARBA00023316"/>
    </source>
</evidence>
<keyword evidence="1 10" id="KW-0963">Cytoplasm</keyword>
<evidence type="ECO:0000256" key="11">
    <source>
        <dbReference type="RuleBase" id="RU004136"/>
    </source>
</evidence>
<dbReference type="Pfam" id="PF02875">
    <property type="entry name" value="Mur_ligase_C"/>
    <property type="match status" value="1"/>
</dbReference>
<keyword evidence="8 10" id="KW-0131">Cell cycle</keyword>
<dbReference type="STRING" id="1527444.ucyna2_01038"/>
<dbReference type="InterPro" id="IPR051046">
    <property type="entry name" value="MurCDEF_CellWall_CoF430Synth"/>
</dbReference>
<evidence type="ECO:0000256" key="2">
    <source>
        <dbReference type="ARBA" id="ARBA00022598"/>
    </source>
</evidence>
<dbReference type="HAMAP" id="MF_02019">
    <property type="entry name" value="MurF"/>
    <property type="match status" value="1"/>
</dbReference>
<sequence length="452" mass="50370">MNVNEIVTILENNFQQKKSYLNLSLLDSISSISTDTRKIRKGDAFLALYGENFDGHLFIRHAIEKGASVIILEEEAMVDPIHKISQIVVSNTLEAYQQIASWWRNKYKIPIIAITGSVGKTTTKELIAASLATYGKVHKTYANYNNEIGVPRTLLELSEHHNFAVIEMGMRNLGEIRLLTKIIKPSIGIITNVGTAHIGRLGSKEAIAQAKCELLSEMPSDSIAILNHDDELLIKTASQVWKGKTLTYGLDQGDVIGKLVNDKTLKVEDMNFPLPLVGRHNAINYLASLAVVKSLRLDWKMLTKQIKVEIPQGRSQKYSLPGDIVLLDETYNAGLESMKASLQMLKDTPGKRHIAVLGAMKELGANSSQFHREVGETAQTLKIDILYILISDNEAQAIADGVQDIEVNCFLNQKKLLEQLISEVKDGDRVLFKASNSVHLKLLVEQVYQHFM</sequence>
<dbReference type="InterPro" id="IPR013221">
    <property type="entry name" value="Mur_ligase_cen"/>
</dbReference>
<feature type="domain" description="Mur ligase central" evidence="14">
    <location>
        <begin position="114"/>
        <end position="292"/>
    </location>
</feature>
<proteinExistence type="inferred from homology"/>
<feature type="binding site" evidence="10">
    <location>
        <begin position="116"/>
        <end position="122"/>
    </location>
    <ligand>
        <name>ATP</name>
        <dbReference type="ChEBI" id="CHEBI:30616"/>
    </ligand>
</feature>
<evidence type="ECO:0000256" key="6">
    <source>
        <dbReference type="ARBA" id="ARBA00022960"/>
    </source>
</evidence>
<dbReference type="InterPro" id="IPR004101">
    <property type="entry name" value="Mur_ligase_C"/>
</dbReference>
<dbReference type="AlphaFoldDB" id="A0A086CG17"/>
<dbReference type="Pfam" id="PF08245">
    <property type="entry name" value="Mur_ligase_M"/>
    <property type="match status" value="1"/>
</dbReference>
<keyword evidence="3 10" id="KW-0132">Cell division</keyword>
<dbReference type="Pfam" id="PF01225">
    <property type="entry name" value="Mur_ligase"/>
    <property type="match status" value="1"/>
</dbReference>
<name>A0A086CG17_9CHRO</name>
<dbReference type="GO" id="GO:0071555">
    <property type="term" value="P:cell wall organization"/>
    <property type="evidence" value="ECO:0007669"/>
    <property type="project" value="UniProtKB-KW"/>
</dbReference>
<evidence type="ECO:0000259" key="12">
    <source>
        <dbReference type="Pfam" id="PF01225"/>
    </source>
</evidence>
<keyword evidence="5 10" id="KW-0067">ATP-binding</keyword>
<dbReference type="InterPro" id="IPR000713">
    <property type="entry name" value="Mur_ligase_N"/>
</dbReference>
<dbReference type="NCBIfam" id="TIGR01143">
    <property type="entry name" value="murF"/>
    <property type="match status" value="1"/>
</dbReference>